<protein>
    <submittedName>
        <fullName evidence="2">Uncharacterized protein</fullName>
    </submittedName>
</protein>
<name>A0ABY6U475_BIOOC</name>
<accession>A0ABY6U475</accession>
<reference evidence="2 3" key="1">
    <citation type="submission" date="2019-06" db="EMBL/GenBank/DDBJ databases">
        <authorList>
            <person name="Broberg M."/>
        </authorList>
    </citation>
    <scope>NUCLEOTIDE SEQUENCE [LARGE SCALE GENOMIC DNA]</scope>
</reference>
<evidence type="ECO:0000313" key="3">
    <source>
        <dbReference type="Proteomes" id="UP000766486"/>
    </source>
</evidence>
<proteinExistence type="predicted"/>
<dbReference type="Proteomes" id="UP000766486">
    <property type="component" value="Unassembled WGS sequence"/>
</dbReference>
<evidence type="ECO:0000313" key="2">
    <source>
        <dbReference type="EMBL" id="VUC25833.1"/>
    </source>
</evidence>
<feature type="region of interest" description="Disordered" evidence="1">
    <location>
        <begin position="1"/>
        <end position="25"/>
    </location>
</feature>
<gene>
    <name evidence="2" type="ORF">CLO192961_LOCUS176439</name>
</gene>
<dbReference type="EMBL" id="CABFNS010000741">
    <property type="protein sequence ID" value="VUC25833.1"/>
    <property type="molecule type" value="Genomic_DNA"/>
</dbReference>
<organism evidence="2 3">
    <name type="scientific">Bionectria ochroleuca</name>
    <name type="common">Gliocladium roseum</name>
    <dbReference type="NCBI Taxonomy" id="29856"/>
    <lineage>
        <taxon>Eukaryota</taxon>
        <taxon>Fungi</taxon>
        <taxon>Dikarya</taxon>
        <taxon>Ascomycota</taxon>
        <taxon>Pezizomycotina</taxon>
        <taxon>Sordariomycetes</taxon>
        <taxon>Hypocreomycetidae</taxon>
        <taxon>Hypocreales</taxon>
        <taxon>Bionectriaceae</taxon>
        <taxon>Clonostachys</taxon>
    </lineage>
</organism>
<keyword evidence="3" id="KW-1185">Reference proteome</keyword>
<comment type="caution">
    <text evidence="2">The sequence shown here is derived from an EMBL/GenBank/DDBJ whole genome shotgun (WGS) entry which is preliminary data.</text>
</comment>
<evidence type="ECO:0000256" key="1">
    <source>
        <dbReference type="SAM" id="MobiDB-lite"/>
    </source>
</evidence>
<sequence length="180" mass="20752">MKQNKFCKDGSSGGYRFEPEKGNTDSYTVDVKQRPFGEYPFIFLYKLSKTQPEHKDIVLAAGRLVTSSAFKIYLGDPKCCYEDYDKSLPWEKMNIERPESTWSLVFAESDLRRDFIWKKTRRIAVDGVEKPSHLLAQNWKLSCANDPDDVLAIFTGDLTLSRGDTLQINMDWGARSNKLY</sequence>